<dbReference type="Proteomes" id="UP000235836">
    <property type="component" value="Unassembled WGS sequence"/>
</dbReference>
<keyword evidence="1" id="KW-0732">Signal</keyword>
<dbReference type="Pfam" id="PF01569">
    <property type="entry name" value="PAP2"/>
    <property type="match status" value="1"/>
</dbReference>
<dbReference type="SMART" id="SM00014">
    <property type="entry name" value="acidPPc"/>
    <property type="match status" value="1"/>
</dbReference>
<proteinExistence type="predicted"/>
<evidence type="ECO:0000313" key="3">
    <source>
        <dbReference type="EMBL" id="PMC65317.1"/>
    </source>
</evidence>
<dbReference type="InterPro" id="IPR000326">
    <property type="entry name" value="PAP2/HPO"/>
</dbReference>
<dbReference type="GO" id="GO:0030288">
    <property type="term" value="C:outer membrane-bounded periplasmic space"/>
    <property type="evidence" value="ECO:0007669"/>
    <property type="project" value="InterPro"/>
</dbReference>
<dbReference type="Gene3D" id="1.20.144.10">
    <property type="entry name" value="Phosphatidic acid phosphatase type 2/haloperoxidase"/>
    <property type="match status" value="1"/>
</dbReference>
<keyword evidence="4" id="KW-1185">Reference proteome</keyword>
<feature type="chain" id="PRO_5038337311" evidence="1">
    <location>
        <begin position="31"/>
        <end position="422"/>
    </location>
</feature>
<protein>
    <submittedName>
        <fullName evidence="3">Acid phosphatase</fullName>
    </submittedName>
</protein>
<organism evidence="3 4">
    <name type="scientific">Corynebacterium tuscaniense</name>
    <dbReference type="NCBI Taxonomy" id="302449"/>
    <lineage>
        <taxon>Bacteria</taxon>
        <taxon>Bacillati</taxon>
        <taxon>Actinomycetota</taxon>
        <taxon>Actinomycetes</taxon>
        <taxon>Mycobacteriales</taxon>
        <taxon>Corynebacteriaceae</taxon>
        <taxon>Corynebacterium</taxon>
    </lineage>
</organism>
<gene>
    <name evidence="3" type="ORF">CJ203_00035</name>
</gene>
<dbReference type="PANTHER" id="PTHR14969">
    <property type="entry name" value="SPHINGOSINE-1-PHOSPHATE PHOSPHOHYDROLASE"/>
    <property type="match status" value="1"/>
</dbReference>
<feature type="signal peptide" evidence="1">
    <location>
        <begin position="1"/>
        <end position="30"/>
    </location>
</feature>
<dbReference type="AlphaFoldDB" id="A0A2N6T7L8"/>
<accession>A0A2N6T7L8</accession>
<sequence>MKRALIATVVAVTTASSTLFGVAAAPAATAQDVPFSVPQLRDPATGWYSGQVPTHIHGAPVPVPFSPDYLVGYISDRSAYEHGIYAEVNRLFPEVRDTRPDVMDSNRAQVVAINNAAESDPARIRSAQIDASASSEELLFALSEGLGEEFGKHFRTALTEGRLPKTQFLLGNGYLARTGGLASSTFVEKEIFNYPRPYVVMPDKIKRYNPPGKELYLASKSFPSGHTNQAALMTSLLAYMLPEVAPQLHYRGALAGNSRVVLGVHYPLDVIGGRMSGQAAAADRLNDPKMRDALNQAAVELRAEIEWRAGKPIKDLVASDKPFVPTSTAVSQATAWNSYEFEPIYHRDAPMIVPQAAPTLIAASFPELNHHQRAQIIAQTASAAGNPLDWQGPGGSWQRVNLAAASAAKISVAPDGSVTVQR</sequence>
<dbReference type="InterPro" id="IPR036938">
    <property type="entry name" value="PAP2/HPO_sf"/>
</dbReference>
<evidence type="ECO:0000256" key="1">
    <source>
        <dbReference type="SAM" id="SignalP"/>
    </source>
</evidence>
<dbReference type="CDD" id="cd03397">
    <property type="entry name" value="PAP2_acid_phosphatase"/>
    <property type="match status" value="1"/>
</dbReference>
<evidence type="ECO:0000313" key="4">
    <source>
        <dbReference type="Proteomes" id="UP000235836"/>
    </source>
</evidence>
<dbReference type="GO" id="GO:0003993">
    <property type="term" value="F:acid phosphatase activity"/>
    <property type="evidence" value="ECO:0007669"/>
    <property type="project" value="InterPro"/>
</dbReference>
<feature type="domain" description="Phosphatidic acid phosphatase type 2/haloperoxidase" evidence="2">
    <location>
        <begin position="172"/>
        <end position="285"/>
    </location>
</feature>
<evidence type="ECO:0000259" key="2">
    <source>
        <dbReference type="SMART" id="SM00014"/>
    </source>
</evidence>
<comment type="caution">
    <text evidence="3">The sequence shown here is derived from an EMBL/GenBank/DDBJ whole genome shotgun (WGS) entry which is preliminary data.</text>
</comment>
<dbReference type="SUPFAM" id="SSF48317">
    <property type="entry name" value="Acid phosphatase/Vanadium-dependent haloperoxidase"/>
    <property type="match status" value="1"/>
</dbReference>
<dbReference type="InterPro" id="IPR001011">
    <property type="entry name" value="Acid_Pase_classA_bac"/>
</dbReference>
<reference evidence="3 4" key="1">
    <citation type="submission" date="2017-09" db="EMBL/GenBank/DDBJ databases">
        <title>Bacterial strain isolated from the female urinary microbiota.</title>
        <authorList>
            <person name="Thomas-White K."/>
            <person name="Kumar N."/>
            <person name="Forster S."/>
            <person name="Putonti C."/>
            <person name="Lawley T."/>
            <person name="Wolfe A.J."/>
        </authorList>
    </citation>
    <scope>NUCLEOTIDE SEQUENCE [LARGE SCALE GENOMIC DNA]</scope>
    <source>
        <strain evidence="3 4">UMB0792</strain>
    </source>
</reference>
<dbReference type="RefSeq" id="WP_102723102.1">
    <property type="nucleotide sequence ID" value="NZ_PNHG01000001.1"/>
</dbReference>
<dbReference type="PANTHER" id="PTHR14969:SF13">
    <property type="entry name" value="AT30094P"/>
    <property type="match status" value="1"/>
</dbReference>
<dbReference type="EMBL" id="PNHG01000001">
    <property type="protein sequence ID" value="PMC65317.1"/>
    <property type="molecule type" value="Genomic_DNA"/>
</dbReference>
<name>A0A2N6T7L8_9CORY</name>